<dbReference type="SFLD" id="SFLDG01153">
    <property type="entry name" value="Main.4:_Theta-like"/>
    <property type="match status" value="1"/>
</dbReference>
<dbReference type="Gene3D" id="3.40.30.10">
    <property type="entry name" value="Glutaredoxin"/>
    <property type="match status" value="1"/>
</dbReference>
<name>A0AAW2HSW9_9NEOP</name>
<dbReference type="CDD" id="cd03045">
    <property type="entry name" value="GST_N_Delta_Epsilon"/>
    <property type="match status" value="1"/>
</dbReference>
<dbReference type="Pfam" id="PF02798">
    <property type="entry name" value="GST_N"/>
    <property type="match status" value="1"/>
</dbReference>
<organism evidence="5">
    <name type="scientific">Menopon gallinae</name>
    <name type="common">poultry shaft louse</name>
    <dbReference type="NCBI Taxonomy" id="328185"/>
    <lineage>
        <taxon>Eukaryota</taxon>
        <taxon>Metazoa</taxon>
        <taxon>Ecdysozoa</taxon>
        <taxon>Arthropoda</taxon>
        <taxon>Hexapoda</taxon>
        <taxon>Insecta</taxon>
        <taxon>Pterygota</taxon>
        <taxon>Neoptera</taxon>
        <taxon>Paraneoptera</taxon>
        <taxon>Psocodea</taxon>
        <taxon>Troctomorpha</taxon>
        <taxon>Phthiraptera</taxon>
        <taxon>Amblycera</taxon>
        <taxon>Menoponidae</taxon>
        <taxon>Menopon</taxon>
    </lineage>
</organism>
<dbReference type="PROSITE" id="PS50405">
    <property type="entry name" value="GST_CTER"/>
    <property type="match status" value="1"/>
</dbReference>
<dbReference type="FunFam" id="3.40.30.10:FF:000034">
    <property type="entry name" value="glutathione S-transferase 1"/>
    <property type="match status" value="1"/>
</dbReference>
<gene>
    <name evidence="5" type="ORF">PYX00_005485</name>
</gene>
<feature type="domain" description="GST N-terminal" evidence="3">
    <location>
        <begin position="1"/>
        <end position="82"/>
    </location>
</feature>
<evidence type="ECO:0008006" key="6">
    <source>
        <dbReference type="Google" id="ProtNLM"/>
    </source>
</evidence>
<evidence type="ECO:0000313" key="5">
    <source>
        <dbReference type="EMBL" id="KAL0272557.1"/>
    </source>
</evidence>
<dbReference type="PROSITE" id="PS50404">
    <property type="entry name" value="GST_NTER"/>
    <property type="match status" value="1"/>
</dbReference>
<dbReference type="InterPro" id="IPR010987">
    <property type="entry name" value="Glutathione-S-Trfase_C-like"/>
</dbReference>
<dbReference type="CDD" id="cd03177">
    <property type="entry name" value="GST_C_Delta_Epsilon"/>
    <property type="match status" value="1"/>
</dbReference>
<comment type="similarity">
    <text evidence="2">Belongs to the GST superfamily.</text>
</comment>
<dbReference type="InterPro" id="IPR036249">
    <property type="entry name" value="Thioredoxin-like_sf"/>
</dbReference>
<evidence type="ECO:0000259" key="4">
    <source>
        <dbReference type="PROSITE" id="PS50405"/>
    </source>
</evidence>
<proteinExistence type="inferred from homology"/>
<reference evidence="5" key="1">
    <citation type="journal article" date="2024" name="Gigascience">
        <title>Chromosome-level genome of the poultry shaft louse Menopon gallinae provides insight into the host-switching and adaptive evolution of parasitic lice.</title>
        <authorList>
            <person name="Xu Y."/>
            <person name="Ma L."/>
            <person name="Liu S."/>
            <person name="Liang Y."/>
            <person name="Liu Q."/>
            <person name="He Z."/>
            <person name="Tian L."/>
            <person name="Duan Y."/>
            <person name="Cai W."/>
            <person name="Li H."/>
            <person name="Song F."/>
        </authorList>
    </citation>
    <scope>NUCLEOTIDE SEQUENCE</scope>
    <source>
        <strain evidence="5">Cailab_2023a</strain>
    </source>
</reference>
<evidence type="ECO:0000256" key="1">
    <source>
        <dbReference type="ARBA" id="ARBA00011738"/>
    </source>
</evidence>
<dbReference type="GO" id="GO:0004364">
    <property type="term" value="F:glutathione transferase activity"/>
    <property type="evidence" value="ECO:0007669"/>
    <property type="project" value="TreeGrafter"/>
</dbReference>
<dbReference type="PANTHER" id="PTHR43969:SF9">
    <property type="entry name" value="GLUTATHIONE S TRANSFERASE D10, ISOFORM A-RELATED"/>
    <property type="match status" value="1"/>
</dbReference>
<dbReference type="Gene3D" id="1.20.1050.10">
    <property type="match status" value="1"/>
</dbReference>
<dbReference type="AlphaFoldDB" id="A0AAW2HSW9"/>
<dbReference type="SFLD" id="SFLDS00019">
    <property type="entry name" value="Glutathione_Transferase_(cytos"/>
    <property type="match status" value="1"/>
</dbReference>
<dbReference type="SUPFAM" id="SSF52833">
    <property type="entry name" value="Thioredoxin-like"/>
    <property type="match status" value="1"/>
</dbReference>
<dbReference type="Pfam" id="PF00043">
    <property type="entry name" value="GST_C"/>
    <property type="match status" value="1"/>
</dbReference>
<dbReference type="PANTHER" id="PTHR43969">
    <property type="entry name" value="GLUTATHIONE S TRANSFERASE D10, ISOFORM A-RELATED"/>
    <property type="match status" value="1"/>
</dbReference>
<comment type="caution">
    <text evidence="5">The sequence shown here is derived from an EMBL/GenBank/DDBJ whole genome shotgun (WGS) entry which is preliminary data.</text>
</comment>
<dbReference type="InterPro" id="IPR004045">
    <property type="entry name" value="Glutathione_S-Trfase_N"/>
</dbReference>
<dbReference type="FunFam" id="1.20.1050.10:FF:000007">
    <property type="entry name" value="Glutathione S-transferase 1-1"/>
    <property type="match status" value="1"/>
</dbReference>
<evidence type="ECO:0000256" key="2">
    <source>
        <dbReference type="RuleBase" id="RU003494"/>
    </source>
</evidence>
<accession>A0AAW2HSW9</accession>
<comment type="subunit">
    <text evidence="1">Homodimer.</text>
</comment>
<dbReference type="InterPro" id="IPR040079">
    <property type="entry name" value="Glutathione_S-Trfase"/>
</dbReference>
<dbReference type="GO" id="GO:0006749">
    <property type="term" value="P:glutathione metabolic process"/>
    <property type="evidence" value="ECO:0007669"/>
    <property type="project" value="TreeGrafter"/>
</dbReference>
<dbReference type="SFLD" id="SFLDG00358">
    <property type="entry name" value="Main_(cytGST)"/>
    <property type="match status" value="1"/>
</dbReference>
<protein>
    <recommendedName>
        <fullName evidence="6">Glutathione S-transferase</fullName>
    </recommendedName>
</protein>
<dbReference type="InterPro" id="IPR004046">
    <property type="entry name" value="GST_C"/>
</dbReference>
<dbReference type="EMBL" id="JARGDH010000003">
    <property type="protein sequence ID" value="KAL0272557.1"/>
    <property type="molecule type" value="Genomic_DNA"/>
</dbReference>
<sequence>MTITLYTFPPSPPARAAVMAARAVGVDVNLKEINLFQKEQLSPEFIKVNPQHTVPTLDDNGFVLWESRAIAGYLAKQYGKDDSLYPQNPQLKAVVDQRLYFDCTTLYPRLRAICFPVLFLGETKITQEKRDSLNEAISFLEKFLHGRKWLTGDNYTIADISTFATMSSAVAMGWTVDNFPNVKEWMERCKTLPGYEENAVGAKIFGDAVRKNLEPGQV</sequence>
<dbReference type="SUPFAM" id="SSF47616">
    <property type="entry name" value="GST C-terminal domain-like"/>
    <property type="match status" value="1"/>
</dbReference>
<evidence type="ECO:0000259" key="3">
    <source>
        <dbReference type="PROSITE" id="PS50404"/>
    </source>
</evidence>
<dbReference type="InterPro" id="IPR036282">
    <property type="entry name" value="Glutathione-S-Trfase_C_sf"/>
</dbReference>
<feature type="domain" description="GST C-terminal" evidence="4">
    <location>
        <begin position="88"/>
        <end position="215"/>
    </location>
</feature>